<organism evidence="2 3">
    <name type="scientific">Eiseniibacteriota bacterium</name>
    <dbReference type="NCBI Taxonomy" id="2212470"/>
    <lineage>
        <taxon>Bacteria</taxon>
        <taxon>Candidatus Eiseniibacteriota</taxon>
    </lineage>
</organism>
<evidence type="ECO:0000313" key="2">
    <source>
        <dbReference type="EMBL" id="MBU2690253.1"/>
    </source>
</evidence>
<reference evidence="2" key="1">
    <citation type="submission" date="2021-05" db="EMBL/GenBank/DDBJ databases">
        <title>Energy efficiency and biological interactions define the core microbiome of deep oligotrophic groundwater.</title>
        <authorList>
            <person name="Mehrshad M."/>
            <person name="Lopez-Fernandez M."/>
            <person name="Bell E."/>
            <person name="Bernier-Latmani R."/>
            <person name="Bertilsson S."/>
            <person name="Dopson M."/>
        </authorList>
    </citation>
    <scope>NUCLEOTIDE SEQUENCE</scope>
    <source>
        <strain evidence="2">Modern_marine.mb.64</strain>
    </source>
</reference>
<dbReference type="EMBL" id="JAHJDP010000027">
    <property type="protein sequence ID" value="MBU2690253.1"/>
    <property type="molecule type" value="Genomic_DNA"/>
</dbReference>
<accession>A0A948RVD0</accession>
<feature type="transmembrane region" description="Helical" evidence="1">
    <location>
        <begin position="189"/>
        <end position="207"/>
    </location>
</feature>
<sequence length="226" mass="24826">MIRFWNALGAVAGVVAVVIAIFVFFNGQDKERKSLSIILQNRTTLLGSGMSNPQGGLRVMYDNRPIPNYAILQIRIANDGSQPIRGVDFEEPLTVELKDVAEILGVEQSAANPPDLRLDPMPLGSEILIQGALMNPGDWSQVNVAVVPTVNGVPGVSGVKGRVAGVNRLDCSEAIKIDSRKLDPLTSRLLMLLQVVMMLTVAALMFWRYRMQRGFQRIIEVERSDV</sequence>
<comment type="caution">
    <text evidence="2">The sequence shown here is derived from an EMBL/GenBank/DDBJ whole genome shotgun (WGS) entry which is preliminary data.</text>
</comment>
<keyword evidence="1" id="KW-0472">Membrane</keyword>
<dbReference type="AlphaFoldDB" id="A0A948RVD0"/>
<gene>
    <name evidence="2" type="ORF">KJ970_04935</name>
</gene>
<keyword evidence="1" id="KW-0812">Transmembrane</keyword>
<name>A0A948RVD0_UNCEI</name>
<proteinExistence type="predicted"/>
<evidence type="ECO:0000256" key="1">
    <source>
        <dbReference type="SAM" id="Phobius"/>
    </source>
</evidence>
<protein>
    <submittedName>
        <fullName evidence="2">Uncharacterized protein</fullName>
    </submittedName>
</protein>
<dbReference type="Proteomes" id="UP000777784">
    <property type="component" value="Unassembled WGS sequence"/>
</dbReference>
<keyword evidence="1" id="KW-1133">Transmembrane helix</keyword>
<evidence type="ECO:0000313" key="3">
    <source>
        <dbReference type="Proteomes" id="UP000777784"/>
    </source>
</evidence>
<feature type="transmembrane region" description="Helical" evidence="1">
    <location>
        <begin position="6"/>
        <end position="25"/>
    </location>
</feature>